<proteinExistence type="predicted"/>
<evidence type="ECO:0000256" key="3">
    <source>
        <dbReference type="SAM" id="Phobius"/>
    </source>
</evidence>
<feature type="transmembrane region" description="Helical" evidence="3">
    <location>
        <begin position="321"/>
        <end position="348"/>
    </location>
</feature>
<keyword evidence="3" id="KW-1133">Transmembrane helix</keyword>
<evidence type="ECO:0000259" key="4">
    <source>
        <dbReference type="Pfam" id="PF03168"/>
    </source>
</evidence>
<accession>A0A427AE52</accession>
<dbReference type="InterPro" id="IPR004864">
    <property type="entry name" value="LEA_2"/>
</dbReference>
<keyword evidence="3" id="KW-0472">Membrane</keyword>
<dbReference type="InterPro" id="IPR003489">
    <property type="entry name" value="RHF/RaiA"/>
</dbReference>
<evidence type="ECO:0000256" key="2">
    <source>
        <dbReference type="SAM" id="MobiDB-lite"/>
    </source>
</evidence>
<dbReference type="CDD" id="cd00552">
    <property type="entry name" value="RaiA"/>
    <property type="match status" value="1"/>
</dbReference>
<name>A0A427AE52_ENSVE</name>
<feature type="compositionally biased region" description="Basic residues" evidence="2">
    <location>
        <begin position="267"/>
        <end position="277"/>
    </location>
</feature>
<evidence type="ECO:0000313" key="5">
    <source>
        <dbReference type="EMBL" id="RRT74482.1"/>
    </source>
</evidence>
<dbReference type="EMBL" id="AMZH03002759">
    <property type="protein sequence ID" value="RRT74482.1"/>
    <property type="molecule type" value="Genomic_DNA"/>
</dbReference>
<dbReference type="GO" id="GO:0022627">
    <property type="term" value="C:cytosolic small ribosomal subunit"/>
    <property type="evidence" value="ECO:0007669"/>
    <property type="project" value="TreeGrafter"/>
</dbReference>
<organism evidence="5 6">
    <name type="scientific">Ensete ventricosum</name>
    <name type="common">Abyssinian banana</name>
    <name type="synonym">Musa ensete</name>
    <dbReference type="NCBI Taxonomy" id="4639"/>
    <lineage>
        <taxon>Eukaryota</taxon>
        <taxon>Viridiplantae</taxon>
        <taxon>Streptophyta</taxon>
        <taxon>Embryophyta</taxon>
        <taxon>Tracheophyta</taxon>
        <taxon>Spermatophyta</taxon>
        <taxon>Magnoliopsida</taxon>
        <taxon>Liliopsida</taxon>
        <taxon>Zingiberales</taxon>
        <taxon>Musaceae</taxon>
        <taxon>Ensete</taxon>
    </lineage>
</organism>
<dbReference type="InterPro" id="IPR036567">
    <property type="entry name" value="RHF-like"/>
</dbReference>
<feature type="domain" description="Late embryogenesis abundant protein LEA-2 subgroup" evidence="4">
    <location>
        <begin position="345"/>
        <end position="438"/>
    </location>
</feature>
<feature type="transmembrane region" description="Helical" evidence="3">
    <location>
        <begin position="286"/>
        <end position="309"/>
    </location>
</feature>
<sequence length="474" mass="52079">MAAIVFHPTFFCSRSAQKPLTSTATARTARSLPCQFLGNAIRLDDSSFRSDKKSSSAARMSWDGPLSSVRLIIQGKNLNLTEAVKKHVEDKVGKAVQKHSYLVREVDVRLSLRGGEVGRGPRVCRCEVTLYSKKHRVIRAEEEAETTYGSIDLVSSVLQRKLRKIKEKDTDHGRHMKGFNRLKVRDTELKGVEDAEEEEDLEEFAPAEQDVERLDGGIEYADTKLSIEAPSQLRGHLRTPFVSEMSSEAHHSPSPPRKMHDDDGHGKPHKPMLHRYGPSHHHPGRLVLFVLLLLLLLAGVTALIVYLVYRPSRPRFSVASAAIYSLSNATTVAPVAAISSAMQFTLLIRNPNDRSSISYERLATYATYRGQAITPPAPLPPLFQERDSEVSVSPLLGGLPVPVSGDVAAALATDQAYGVVALRLVVLGRLRFKSGSFHSGWHSMYVRCDVLAGLKTGVAGQVPLLGTPVCDVDI</sequence>
<dbReference type="GO" id="GO:0045900">
    <property type="term" value="P:negative regulation of translational elongation"/>
    <property type="evidence" value="ECO:0007669"/>
    <property type="project" value="TreeGrafter"/>
</dbReference>
<protein>
    <recommendedName>
        <fullName evidence="4">Late embryogenesis abundant protein LEA-2 subgroup domain-containing protein</fullName>
    </recommendedName>
</protein>
<reference evidence="5 6" key="1">
    <citation type="journal article" date="2014" name="Agronomy (Basel)">
        <title>A Draft Genome Sequence for Ensete ventricosum, the Drought-Tolerant Tree Against Hunger.</title>
        <authorList>
            <person name="Harrison J."/>
            <person name="Moore K.A."/>
            <person name="Paszkiewicz K."/>
            <person name="Jones T."/>
            <person name="Grant M."/>
            <person name="Ambacheew D."/>
            <person name="Muzemil S."/>
            <person name="Studholme D.J."/>
        </authorList>
    </citation>
    <scope>NUCLEOTIDE SEQUENCE [LARGE SCALE GENOMIC DNA]</scope>
</reference>
<evidence type="ECO:0000313" key="6">
    <source>
        <dbReference type="Proteomes" id="UP000287651"/>
    </source>
</evidence>
<dbReference type="GO" id="GO:0043024">
    <property type="term" value="F:ribosomal small subunit binding"/>
    <property type="evidence" value="ECO:0007669"/>
    <property type="project" value="TreeGrafter"/>
</dbReference>
<dbReference type="PANTHER" id="PTHR33231:SF1">
    <property type="entry name" value="30S RIBOSOMAL PROTEIN"/>
    <property type="match status" value="1"/>
</dbReference>
<dbReference type="InterPro" id="IPR050574">
    <property type="entry name" value="HPF/YfiA_ribosome-assoc"/>
</dbReference>
<dbReference type="Gene3D" id="3.30.160.100">
    <property type="entry name" value="Ribosome hibernation promotion factor-like"/>
    <property type="match status" value="1"/>
</dbReference>
<dbReference type="PANTHER" id="PTHR33231">
    <property type="entry name" value="30S RIBOSOMAL PROTEIN"/>
    <property type="match status" value="1"/>
</dbReference>
<comment type="caution">
    <text evidence="5">The sequence shown here is derived from an EMBL/GenBank/DDBJ whole genome shotgun (WGS) entry which is preliminary data.</text>
</comment>
<evidence type="ECO:0000256" key="1">
    <source>
        <dbReference type="ARBA" id="ARBA00022845"/>
    </source>
</evidence>
<feature type="region of interest" description="Disordered" evidence="2">
    <location>
        <begin position="243"/>
        <end position="277"/>
    </location>
</feature>
<dbReference type="AlphaFoldDB" id="A0A427AE52"/>
<keyword evidence="3" id="KW-0812">Transmembrane</keyword>
<keyword evidence="1" id="KW-0810">Translation regulation</keyword>
<dbReference type="SUPFAM" id="SSF69754">
    <property type="entry name" value="Ribosome binding protein Y (YfiA homologue)"/>
    <property type="match status" value="1"/>
</dbReference>
<dbReference type="NCBIfam" id="TIGR00741">
    <property type="entry name" value="yfiA"/>
    <property type="match status" value="1"/>
</dbReference>
<dbReference type="Pfam" id="PF02482">
    <property type="entry name" value="Ribosomal_S30AE"/>
    <property type="match status" value="1"/>
</dbReference>
<dbReference type="Proteomes" id="UP000287651">
    <property type="component" value="Unassembled WGS sequence"/>
</dbReference>
<dbReference type="FunFam" id="3.30.160.100:FF:000006">
    <property type="entry name" value="Ribosome-binding factor PSRP1, chloroplastic"/>
    <property type="match status" value="1"/>
</dbReference>
<dbReference type="Pfam" id="PF03168">
    <property type="entry name" value="LEA_2"/>
    <property type="match status" value="1"/>
</dbReference>
<gene>
    <name evidence="5" type="ORF">B296_00016776</name>
</gene>